<dbReference type="PANTHER" id="PTHR12469">
    <property type="entry name" value="PROTEIN EMI5 HOMOLOG, MITOCHONDRIAL"/>
    <property type="match status" value="1"/>
</dbReference>
<protein>
    <recommendedName>
        <fullName evidence="4">Succinate dehydrogenase assembly factor 2, mitochondrial</fullName>
        <shortName evidence="4">SDH assembly factor 2</shortName>
        <shortName evidence="4">SDHAF2</shortName>
    </recommendedName>
</protein>
<comment type="subunit">
    <text evidence="4">Interacts with SDHA within the SDH catalytic dimer.</text>
</comment>
<evidence type="ECO:0000256" key="4">
    <source>
        <dbReference type="HAMAP-Rule" id="MF_03057"/>
    </source>
</evidence>
<sequence length="164" mass="19496">MAVVPVLRSLAQVLSRHSFLSPLCSVTSFKCFYRGDSPTDSQKDMLEIPLPPWQERTDESIETKRARLLYESRKRGMLENCILLSLFAKEHLHRMTEKQLNLYDRLINEPSNDWDIYYWATEAKPAPEIFENEVMALLRDFAKNRNREQRLRAPDLEYLFEEQR</sequence>
<evidence type="ECO:0000256" key="2">
    <source>
        <dbReference type="ARBA" id="ARBA00023128"/>
    </source>
</evidence>
<dbReference type="eggNOG" id="KOG3326">
    <property type="taxonomic scope" value="Eukaryota"/>
</dbReference>
<dbReference type="InterPro" id="IPR005631">
    <property type="entry name" value="SDH"/>
</dbReference>
<evidence type="ECO:0000256" key="3">
    <source>
        <dbReference type="ARBA" id="ARBA00023186"/>
    </source>
</evidence>
<dbReference type="PANTHER" id="PTHR12469:SF2">
    <property type="entry name" value="SUCCINATE DEHYDROGENASE ASSEMBLY FACTOR 2, MITOCHONDRIAL"/>
    <property type="match status" value="1"/>
</dbReference>
<dbReference type="GO" id="GO:0010719">
    <property type="term" value="P:negative regulation of epithelial to mesenchymal transition"/>
    <property type="evidence" value="ECO:0007669"/>
    <property type="project" value="Ensembl"/>
</dbReference>
<proteinExistence type="inferred from homology"/>
<dbReference type="Gene3D" id="1.10.150.250">
    <property type="entry name" value="Flavinator of succinate dehydrogenase"/>
    <property type="match status" value="1"/>
</dbReference>
<keyword evidence="6" id="KW-1185">Reference proteome</keyword>
<dbReference type="GO" id="GO:0005759">
    <property type="term" value="C:mitochondrial matrix"/>
    <property type="evidence" value="ECO:0007669"/>
    <property type="project" value="UniProtKB-SubCell"/>
</dbReference>
<dbReference type="AlphaFoldDB" id="H0VGP5"/>
<dbReference type="HOGENOM" id="CLU_103054_0_2_1"/>
<organism evidence="5 6">
    <name type="scientific">Cavia porcellus</name>
    <name type="common">Guinea pig</name>
    <dbReference type="NCBI Taxonomy" id="10141"/>
    <lineage>
        <taxon>Eukaryota</taxon>
        <taxon>Metazoa</taxon>
        <taxon>Chordata</taxon>
        <taxon>Craniata</taxon>
        <taxon>Vertebrata</taxon>
        <taxon>Euteleostomi</taxon>
        <taxon>Mammalia</taxon>
        <taxon>Eutheria</taxon>
        <taxon>Euarchontoglires</taxon>
        <taxon>Glires</taxon>
        <taxon>Rodentia</taxon>
        <taxon>Hystricomorpha</taxon>
        <taxon>Caviidae</taxon>
        <taxon>Cavia</taxon>
    </lineage>
</organism>
<accession>H0VGP5</accession>
<dbReference type="Proteomes" id="UP000005447">
    <property type="component" value="Unassembled WGS sequence"/>
</dbReference>
<dbReference type="GeneID" id="100726099"/>
<evidence type="ECO:0000256" key="1">
    <source>
        <dbReference type="ARBA" id="ARBA00004305"/>
    </source>
</evidence>
<comment type="similarity">
    <text evidence="4">Belongs to the SDHAF2 family.</text>
</comment>
<dbReference type="GO" id="GO:0034553">
    <property type="term" value="P:mitochondrial respiratory chain complex II assembly"/>
    <property type="evidence" value="ECO:0007669"/>
    <property type="project" value="Ensembl"/>
</dbReference>
<dbReference type="GO" id="GO:0090090">
    <property type="term" value="P:negative regulation of canonical Wnt signaling pathway"/>
    <property type="evidence" value="ECO:0007669"/>
    <property type="project" value="Ensembl"/>
</dbReference>
<evidence type="ECO:0000313" key="5">
    <source>
        <dbReference type="Ensembl" id="ENSCPOP00000009294.3"/>
    </source>
</evidence>
<dbReference type="Bgee" id="ENSCPOG00000010348">
    <property type="expression patterns" value="Expressed in heart and 13 other cell types or tissues"/>
</dbReference>
<dbReference type="GO" id="GO:0006099">
    <property type="term" value="P:tricarboxylic acid cycle"/>
    <property type="evidence" value="ECO:0007669"/>
    <property type="project" value="TreeGrafter"/>
</dbReference>
<comment type="function">
    <text evidence="4">Plays an essential role in the assembly of succinate dehydrogenase (SDH), an enzyme complex (also referred to as respiratory complex II) that is a component of both the tricarboxylic acid (TCA) cycle and the mitochondrial electron transport chain, and which couples the oxidation of succinate to fumarate with the reduction of ubiquinone (coenzyme Q) to ubiquinol. Required for flavinylation (covalent attachment of FAD) of the flavoprotein subunit SDHA of the SDH catalytic dimer.</text>
</comment>
<reference evidence="6" key="1">
    <citation type="journal article" date="2011" name="Nature">
        <title>A high-resolution map of human evolutionary constraint using 29 mammals.</title>
        <authorList>
            <person name="Lindblad-Toh K."/>
            <person name="Garber M."/>
            <person name="Zuk O."/>
            <person name="Lin M.F."/>
            <person name="Parker B.J."/>
            <person name="Washietl S."/>
            <person name="Kheradpour P."/>
            <person name="Ernst J."/>
            <person name="Jordan G."/>
            <person name="Mauceli E."/>
            <person name="Ward L.D."/>
            <person name="Lowe C.B."/>
            <person name="Holloway A.K."/>
            <person name="Clamp M."/>
            <person name="Gnerre S."/>
            <person name="Alfoldi J."/>
            <person name="Beal K."/>
            <person name="Chang J."/>
            <person name="Clawson H."/>
            <person name="Cuff J."/>
            <person name="Di Palma F."/>
            <person name="Fitzgerald S."/>
            <person name="Flicek P."/>
            <person name="Guttman M."/>
            <person name="Hubisz M.J."/>
            <person name="Jaffe D.B."/>
            <person name="Jungreis I."/>
            <person name="Kent W.J."/>
            <person name="Kostka D."/>
            <person name="Lara M."/>
            <person name="Martins A.L."/>
            <person name="Massingham T."/>
            <person name="Moltke I."/>
            <person name="Raney B.J."/>
            <person name="Rasmussen M.D."/>
            <person name="Robinson J."/>
            <person name="Stark A."/>
            <person name="Vilella A.J."/>
            <person name="Wen J."/>
            <person name="Xie X."/>
            <person name="Zody M.C."/>
            <person name="Baldwin J."/>
            <person name="Bloom T."/>
            <person name="Chin C.W."/>
            <person name="Heiman D."/>
            <person name="Nicol R."/>
            <person name="Nusbaum C."/>
            <person name="Young S."/>
            <person name="Wilkinson J."/>
            <person name="Worley K.C."/>
            <person name="Kovar C.L."/>
            <person name="Muzny D.M."/>
            <person name="Gibbs R.A."/>
            <person name="Cree A."/>
            <person name="Dihn H.H."/>
            <person name="Fowler G."/>
            <person name="Jhangiani S."/>
            <person name="Joshi V."/>
            <person name="Lee S."/>
            <person name="Lewis L.R."/>
            <person name="Nazareth L.V."/>
            <person name="Okwuonu G."/>
            <person name="Santibanez J."/>
            <person name="Warren W.C."/>
            <person name="Mardis E.R."/>
            <person name="Weinstock G.M."/>
            <person name="Wilson R.K."/>
            <person name="Delehaunty K."/>
            <person name="Dooling D."/>
            <person name="Fronik C."/>
            <person name="Fulton L."/>
            <person name="Fulton B."/>
            <person name="Graves T."/>
            <person name="Minx P."/>
            <person name="Sodergren E."/>
            <person name="Birney E."/>
            <person name="Margulies E.H."/>
            <person name="Herrero J."/>
            <person name="Green E.D."/>
            <person name="Haussler D."/>
            <person name="Siepel A."/>
            <person name="Goldman N."/>
            <person name="Pollard K.S."/>
            <person name="Pedersen J.S."/>
            <person name="Lander E.S."/>
            <person name="Kellis M."/>
        </authorList>
    </citation>
    <scope>NUCLEOTIDE SEQUENCE [LARGE SCALE GENOMIC DNA]</scope>
    <source>
        <strain evidence="6">2N</strain>
    </source>
</reference>
<keyword evidence="3 4" id="KW-0143">Chaperone</keyword>
<name>H0VGP5_CAVPO</name>
<dbReference type="CTD" id="54949"/>
<evidence type="ECO:0000313" key="6">
    <source>
        <dbReference type="Proteomes" id="UP000005447"/>
    </source>
</evidence>
<reference evidence="5" key="3">
    <citation type="submission" date="2025-09" db="UniProtKB">
        <authorList>
            <consortium name="Ensembl"/>
        </authorList>
    </citation>
    <scope>IDENTIFICATION</scope>
    <source>
        <strain evidence="5">2N</strain>
    </source>
</reference>
<dbReference type="FunFam" id="1.10.150.250:FF:000002">
    <property type="entry name" value="Succinate dehydrogenase assembly factor 2, mitochondrial"/>
    <property type="match status" value="1"/>
</dbReference>
<comment type="subcellular location">
    <subcellularLocation>
        <location evidence="1 4">Mitochondrion matrix</location>
    </subcellularLocation>
</comment>
<keyword evidence="2 4" id="KW-0496">Mitochondrion</keyword>
<dbReference type="InterPro" id="IPR036714">
    <property type="entry name" value="SDH_sf"/>
</dbReference>
<reference evidence="5" key="2">
    <citation type="submission" date="2025-08" db="UniProtKB">
        <authorList>
            <consortium name="Ensembl"/>
        </authorList>
    </citation>
    <scope>IDENTIFICATION</scope>
    <source>
        <strain evidence="5">2N</strain>
    </source>
</reference>
<dbReference type="Pfam" id="PF03937">
    <property type="entry name" value="Sdh5"/>
    <property type="match status" value="1"/>
</dbReference>
<dbReference type="SUPFAM" id="SSF109910">
    <property type="entry name" value="YgfY-like"/>
    <property type="match status" value="1"/>
</dbReference>
<dbReference type="RefSeq" id="XP_003465924.1">
    <property type="nucleotide sequence ID" value="XM_003465876.5"/>
</dbReference>
<dbReference type="HAMAP" id="MF_03057">
    <property type="entry name" value="SDHAF2"/>
    <property type="match status" value="1"/>
</dbReference>
<dbReference type="VEuPathDB" id="HostDB:ENSCPOG00000010348"/>
<dbReference type="OrthoDB" id="284292at2759"/>
<dbReference type="InParanoid" id="H0VGP5"/>
<dbReference type="EMBL" id="AAKN02045307">
    <property type="status" value="NOT_ANNOTATED_CDS"/>
    <property type="molecule type" value="Genomic_DNA"/>
</dbReference>
<dbReference type="GeneTree" id="ENSGT00390000001149"/>
<dbReference type="STRING" id="10141.ENSCPOP00000009294"/>
<gene>
    <name evidence="4 5" type="primary">SDHAF2</name>
    <name evidence="4" type="synonym">PGL2</name>
    <name evidence="4" type="synonym">SDH5</name>
</gene>
<dbReference type="FunCoup" id="H0VGP5">
    <property type="interactions" value="2994"/>
</dbReference>
<dbReference type="GO" id="GO:0006121">
    <property type="term" value="P:mitochondrial electron transport, succinate to ubiquinone"/>
    <property type="evidence" value="ECO:0007669"/>
    <property type="project" value="UniProtKB-UniRule"/>
</dbReference>
<dbReference type="Ensembl" id="ENSCPOT00000010442.3">
    <property type="protein sequence ID" value="ENSCPOP00000009294.3"/>
    <property type="gene ID" value="ENSCPOG00000010348.4"/>
</dbReference>
<dbReference type="KEGG" id="cpoc:100726099"/>
<dbReference type="GO" id="GO:0005730">
    <property type="term" value="C:nucleolus"/>
    <property type="evidence" value="ECO:0007669"/>
    <property type="project" value="Ensembl"/>
</dbReference>
<dbReference type="InterPro" id="IPR028882">
    <property type="entry name" value="SDHAF2"/>
</dbReference>
<dbReference type="OMA" id="YGKPQNP"/>
<dbReference type="GO" id="GO:0005829">
    <property type="term" value="C:cytosol"/>
    <property type="evidence" value="ECO:0007669"/>
    <property type="project" value="Ensembl"/>
</dbReference>